<keyword evidence="1" id="KW-0732">Signal</keyword>
<feature type="domain" description="Fibronectin type-III" evidence="2">
    <location>
        <begin position="654"/>
        <end position="740"/>
    </location>
</feature>
<keyword evidence="5" id="KW-1185">Reference proteome</keyword>
<dbReference type="InterPro" id="IPR003961">
    <property type="entry name" value="FN3_dom"/>
</dbReference>
<evidence type="ECO:0000313" key="3">
    <source>
        <dbReference type="EMBL" id="KEY18429.1"/>
    </source>
</evidence>
<organism evidence="4 6">
    <name type="scientific">Kaistella antarctica</name>
    <dbReference type="NCBI Taxonomy" id="266748"/>
    <lineage>
        <taxon>Bacteria</taxon>
        <taxon>Pseudomonadati</taxon>
        <taxon>Bacteroidota</taxon>
        <taxon>Flavobacteriia</taxon>
        <taxon>Flavobacteriales</taxon>
        <taxon>Weeksellaceae</taxon>
        <taxon>Chryseobacterium group</taxon>
        <taxon>Kaistella</taxon>
    </lineage>
</organism>
<dbReference type="SUPFAM" id="SSF55486">
    <property type="entry name" value="Metalloproteases ('zincins'), catalytic domain"/>
    <property type="match status" value="1"/>
</dbReference>
<dbReference type="InterPro" id="IPR045474">
    <property type="entry name" value="GEVED"/>
</dbReference>
<dbReference type="AlphaFoldDB" id="A0A3S4UV14"/>
<reference evidence="3 5" key="1">
    <citation type="submission" date="2014-07" db="EMBL/GenBank/DDBJ databases">
        <authorList>
            <person name="Pisani N.G."/>
            <person name="Newman J.D."/>
        </authorList>
    </citation>
    <scope>NUCLEOTIDE SEQUENCE [LARGE SCALE GENOMIC DNA]</scope>
    <source>
        <strain evidence="3 5">LMG 24720</strain>
    </source>
</reference>
<dbReference type="CDD" id="cd00063">
    <property type="entry name" value="FN3"/>
    <property type="match status" value="1"/>
</dbReference>
<dbReference type="EMBL" id="LR134441">
    <property type="protein sequence ID" value="VEI01185.1"/>
    <property type="molecule type" value="Genomic_DNA"/>
</dbReference>
<dbReference type="STRING" id="266748.HY04_07895"/>
<protein>
    <submittedName>
        <fullName evidence="4">Por secretion system C-terminal sorting domain</fullName>
    </submittedName>
    <submittedName>
        <fullName evidence="3">Propanediol utilization protein</fullName>
    </submittedName>
</protein>
<dbReference type="Pfam" id="PF20009">
    <property type="entry name" value="GEVED"/>
    <property type="match status" value="1"/>
</dbReference>
<dbReference type="OrthoDB" id="9792152at2"/>
<sequence length="964" mass="102842">MKKIFTSLICGFLTTTMFGQWSPTSMTGEKLRPETQVKNYYTLDLNLLQTQLNGATEAGKGNKPVIINLPTLNGKIEKFAVYSAPVVAKTLAEKYQLQSYAGVSVDDANKSVRFSLAPNDFQSMVFSDGNYEFIEPQNKSKSVYGVFPKTNRTGKAFECSTVESYASKAELEEFRLNNTATPTNVFNKNSDQKFRTYRLAISVTGEYTVFFGGVPQALAAINATMTRVNGVFEKDFAIRMILQDFPELIYTDPIKDPYSAAGAGAGGAWSLELQRNLTAVIGNAAYDIGHLFGRSGGGGSAGDIGNVCRNPSGTSDGTAKGSAFTSPGSGDPVGDNFDIDYVAHEMGHQFGADHTFSHALHGAPNNSAHMEPGSGSTIMSYAGITNSNVQLHSDPYFLVRSIEQVQTYVNTQSCDVNTAITNTPPVISAMASKTIPKGTAFVLTADATDAENDPLTYTWEEYDRATSAVTTVTGNNLTGAKFRSLPGTSSPSRYFPKLSLVLNGTLSSAADWEAVSNIARTTNFRVTVRDNNPNVAQQQTSIGVQNLTVGAAGPFKITSTKVFNNAPGPLTWDVVGTNAAPYDVSDVKIDYTLDNGVTWTVLSASTPNDGSEDFSFASIPTNTALKIRISAIGNVFYAVAPVTVSAIVNCDGTAPAGVAVSAITNASANVNWGPIANATYKVRYRKVSEPTWIMADAPTNTYAIVGLTEGTNYEVQVAAVCTGTTGAYSASANFTTTVPTYCAAGSTATSFEKISNVQFANINKSSTSTAGYEDFTAVSGNVIKGTSYPFTATSTNSYAADEIRVWIDFNGDKNFDNNELVFVSDIKKSPWTGSIAIPADAKTGPTRMRVRLHDTSIGPNSSACGNSSYGQVEDYTIEIGGLAVGESVNQVNNVQVYPNPATDILNITKVSDKATYTIYSMSGQTVNKGKVVNNKVQVSQLQKGVYIIAVDNNGELSKVKFIKK</sequence>
<dbReference type="InterPro" id="IPR026444">
    <property type="entry name" value="Secre_tail"/>
</dbReference>
<dbReference type="InterPro" id="IPR036116">
    <property type="entry name" value="FN3_sf"/>
</dbReference>
<dbReference type="PROSITE" id="PS50853">
    <property type="entry name" value="FN3"/>
    <property type="match status" value="1"/>
</dbReference>
<dbReference type="NCBIfam" id="TIGR04183">
    <property type="entry name" value="Por_Secre_tail"/>
    <property type="match status" value="1"/>
</dbReference>
<dbReference type="InterPro" id="IPR024079">
    <property type="entry name" value="MetalloPept_cat_dom_sf"/>
</dbReference>
<dbReference type="SUPFAM" id="SSF49265">
    <property type="entry name" value="Fibronectin type III"/>
    <property type="match status" value="1"/>
</dbReference>
<accession>A0A3S4UV14</accession>
<evidence type="ECO:0000259" key="2">
    <source>
        <dbReference type="PROSITE" id="PS50853"/>
    </source>
</evidence>
<dbReference type="InterPro" id="IPR013783">
    <property type="entry name" value="Ig-like_fold"/>
</dbReference>
<dbReference type="Pfam" id="PF18962">
    <property type="entry name" value="Por_Secre_tail"/>
    <property type="match status" value="1"/>
</dbReference>
<dbReference type="RefSeq" id="WP_034718760.1">
    <property type="nucleotide sequence ID" value="NZ_FOIX01000001.1"/>
</dbReference>
<dbReference type="KEGG" id="cant:NCTC13489_02589"/>
<dbReference type="SMART" id="SM00060">
    <property type="entry name" value="FN3"/>
    <property type="match status" value="1"/>
</dbReference>
<reference evidence="4 6" key="2">
    <citation type="submission" date="2018-12" db="EMBL/GenBank/DDBJ databases">
        <authorList>
            <consortium name="Pathogen Informatics"/>
        </authorList>
    </citation>
    <scope>NUCLEOTIDE SEQUENCE [LARGE SCALE GENOMIC DNA]</scope>
    <source>
        <strain evidence="4 6">NCTC13489</strain>
    </source>
</reference>
<name>A0A3S4UV14_9FLAO</name>
<dbReference type="Gene3D" id="3.40.390.10">
    <property type="entry name" value="Collagenase (Catalytic Domain)"/>
    <property type="match status" value="1"/>
</dbReference>
<dbReference type="Pfam" id="PF13583">
    <property type="entry name" value="Reprolysin_4"/>
    <property type="match status" value="1"/>
</dbReference>
<dbReference type="EMBL" id="JPEP01000002">
    <property type="protein sequence ID" value="KEY18429.1"/>
    <property type="molecule type" value="Genomic_DNA"/>
</dbReference>
<dbReference type="Proteomes" id="UP000270036">
    <property type="component" value="Chromosome"/>
</dbReference>
<evidence type="ECO:0000313" key="4">
    <source>
        <dbReference type="EMBL" id="VEI01185.1"/>
    </source>
</evidence>
<proteinExistence type="predicted"/>
<evidence type="ECO:0000313" key="6">
    <source>
        <dbReference type="Proteomes" id="UP000270036"/>
    </source>
</evidence>
<evidence type="ECO:0000313" key="5">
    <source>
        <dbReference type="Proteomes" id="UP000028349"/>
    </source>
</evidence>
<dbReference type="Gene3D" id="2.60.40.10">
    <property type="entry name" value="Immunoglobulins"/>
    <property type="match status" value="2"/>
</dbReference>
<evidence type="ECO:0000256" key="1">
    <source>
        <dbReference type="ARBA" id="ARBA00022729"/>
    </source>
</evidence>
<dbReference type="Proteomes" id="UP000028349">
    <property type="component" value="Unassembled WGS sequence"/>
</dbReference>
<gene>
    <name evidence="3" type="ORF">HY04_07895</name>
    <name evidence="4" type="ORF">NCTC13489_02589</name>
</gene>
<dbReference type="GO" id="GO:0008237">
    <property type="term" value="F:metallopeptidase activity"/>
    <property type="evidence" value="ECO:0007669"/>
    <property type="project" value="InterPro"/>
</dbReference>
<dbReference type="Pfam" id="PF00041">
    <property type="entry name" value="fn3"/>
    <property type="match status" value="1"/>
</dbReference>